<dbReference type="EMBL" id="PGEX01000001">
    <property type="protein sequence ID" value="PJJ41705.1"/>
    <property type="molecule type" value="Genomic_DNA"/>
</dbReference>
<dbReference type="Pfam" id="PF14253">
    <property type="entry name" value="AbiH"/>
    <property type="match status" value="1"/>
</dbReference>
<evidence type="ECO:0000313" key="2">
    <source>
        <dbReference type="Proteomes" id="UP000231134"/>
    </source>
</evidence>
<dbReference type="AlphaFoldDB" id="A0A2M9A7L0"/>
<gene>
    <name evidence="1" type="ORF">BGX16_1696</name>
</gene>
<accession>A0A2M9A7L0</accession>
<evidence type="ECO:0000313" key="1">
    <source>
        <dbReference type="EMBL" id="PJJ41705.1"/>
    </source>
</evidence>
<sequence length="332" mass="38778">MKKLFIIGNGFDLHHNVPCSYDDYKVYLKNNGLERVVDFYDRNYLPFDLPEEYTKIHKGLEECHGDRKKYGTILAKNYWLLPKLNTWRCLEAMLGYVNGISDGPTAINFAKNITTKISDWMKDEINTKIPKKSRLKMPTSDAFYLTFNYTETLEKSCNIPSEFVNHIHNKVGQQLIFGHANYEAIQDTMQPISVYSTGNPIIDNVLQKTAASFNANKYMEKYYKACLKDVNQIAQSNRAYFESLAGLKQIYVLGHSLSSVDYVYFNEIDKIAPNAKWFICYYDESSKEDIEETAVFQQIKNKVEFITWKDVDSMFGPWYIRIPYKIMKLFKH</sequence>
<dbReference type="OrthoDB" id="9810135at2"/>
<comment type="caution">
    <text evidence="1">The sequence shown here is derived from an EMBL/GenBank/DDBJ whole genome shotgun (WGS) entry which is preliminary data.</text>
</comment>
<keyword evidence="2" id="KW-1185">Reference proteome</keyword>
<organism evidence="1 2">
    <name type="scientific">Hallerella succinigenes</name>
    <dbReference type="NCBI Taxonomy" id="1896222"/>
    <lineage>
        <taxon>Bacteria</taxon>
        <taxon>Pseudomonadati</taxon>
        <taxon>Fibrobacterota</taxon>
        <taxon>Fibrobacteria</taxon>
        <taxon>Fibrobacterales</taxon>
        <taxon>Fibrobacteraceae</taxon>
        <taxon>Hallerella</taxon>
    </lineage>
</organism>
<proteinExistence type="predicted"/>
<dbReference type="RefSeq" id="WP_100425645.1">
    <property type="nucleotide sequence ID" value="NZ_PGEX01000001.1"/>
</dbReference>
<dbReference type="Proteomes" id="UP000231134">
    <property type="component" value="Unassembled WGS sequence"/>
</dbReference>
<reference evidence="1 2" key="1">
    <citation type="submission" date="2017-11" db="EMBL/GenBank/DDBJ databases">
        <title>Animal gut microbial communities from fecal samples from Wisconsin, USA.</title>
        <authorList>
            <person name="Neumann A."/>
        </authorList>
    </citation>
    <scope>NUCLEOTIDE SEQUENCE [LARGE SCALE GENOMIC DNA]</scope>
    <source>
        <strain evidence="1 2">UWS3</strain>
    </source>
</reference>
<name>A0A2M9A7L0_9BACT</name>
<protein>
    <submittedName>
        <fullName evidence="1">Abortive infection AbiH-like protein</fullName>
    </submittedName>
</protein>
<dbReference type="InterPro" id="IPR025935">
    <property type="entry name" value="AbiH"/>
</dbReference>